<dbReference type="RefSeq" id="WP_186559653.1">
    <property type="nucleotide sequence ID" value="NZ_JACNMF010000001.1"/>
</dbReference>
<protein>
    <submittedName>
        <fullName evidence="2">Glycosyltransferase family 4 protein</fullName>
    </submittedName>
</protein>
<evidence type="ECO:0000259" key="1">
    <source>
        <dbReference type="Pfam" id="PF00534"/>
    </source>
</evidence>
<dbReference type="InterPro" id="IPR001296">
    <property type="entry name" value="Glyco_trans_1"/>
</dbReference>
<evidence type="ECO:0000313" key="2">
    <source>
        <dbReference type="EMBL" id="MBC3757778.1"/>
    </source>
</evidence>
<evidence type="ECO:0000313" key="3">
    <source>
        <dbReference type="Proteomes" id="UP000656244"/>
    </source>
</evidence>
<dbReference type="Proteomes" id="UP000656244">
    <property type="component" value="Unassembled WGS sequence"/>
</dbReference>
<proteinExistence type="predicted"/>
<gene>
    <name evidence="2" type="ORF">H7U19_05140</name>
</gene>
<dbReference type="Gene3D" id="3.40.50.2000">
    <property type="entry name" value="Glycogen Phosphorylase B"/>
    <property type="match status" value="2"/>
</dbReference>
<feature type="domain" description="Glycosyl transferase family 1" evidence="1">
    <location>
        <begin position="157"/>
        <end position="317"/>
    </location>
</feature>
<comment type="caution">
    <text evidence="2">The sequence shown here is derived from an EMBL/GenBank/DDBJ whole genome shotgun (WGS) entry which is preliminary data.</text>
</comment>
<dbReference type="AlphaFoldDB" id="A0A923KKF0"/>
<keyword evidence="3" id="KW-1185">Reference proteome</keyword>
<dbReference type="PANTHER" id="PTHR12526">
    <property type="entry name" value="GLYCOSYLTRANSFERASE"/>
    <property type="match status" value="1"/>
</dbReference>
<dbReference type="CDD" id="cd03801">
    <property type="entry name" value="GT4_PimA-like"/>
    <property type="match status" value="1"/>
</dbReference>
<dbReference type="Pfam" id="PF00534">
    <property type="entry name" value="Glycos_transf_1"/>
    <property type="match status" value="1"/>
</dbReference>
<accession>A0A923KKF0</accession>
<name>A0A923KKF0_9FLAO</name>
<dbReference type="EMBL" id="JACNMF010000001">
    <property type="protein sequence ID" value="MBC3757778.1"/>
    <property type="molecule type" value="Genomic_DNA"/>
</dbReference>
<organism evidence="2 3">
    <name type="scientific">Hyunsoonleella aquatilis</name>
    <dbReference type="NCBI Taxonomy" id="2762758"/>
    <lineage>
        <taxon>Bacteria</taxon>
        <taxon>Pseudomonadati</taxon>
        <taxon>Bacteroidota</taxon>
        <taxon>Flavobacteriia</taxon>
        <taxon>Flavobacteriales</taxon>
        <taxon>Flavobacteriaceae</taxon>
    </lineage>
</organism>
<sequence>MKDVLYIGSQLSESHKTVTTIDTLSADLRKEGYSVFTASKKQNKVLRFMDMLFHIIKYKGSVDLVLIDTYSTTNFYYAYACSQLCRFFKLKYIPILHGGNLPERLKKSAKLSRQIFDNAQINVAPSLYLKHHFSKAGYKNLLFIPNSIPLDQYKFQKRKIDKIKMLWVRSFSKLYNPLLAVKLLKSLKVEGVQASLCMVGPENDGSMKEAKVLAKELEVDIEFTGKLAKSEWHAKASDFNVFINTTNIDNMPVSVIEAMALGLPIVSTNVGGLPYLLEDKEDAILVEPNDANLFKDAILNLMKNQGEVDKMTSKARQKVEQFDWKVVKQRWFSVLS</sequence>
<dbReference type="SUPFAM" id="SSF53756">
    <property type="entry name" value="UDP-Glycosyltransferase/glycogen phosphorylase"/>
    <property type="match status" value="1"/>
</dbReference>
<reference evidence="2" key="1">
    <citation type="submission" date="2020-08" db="EMBL/GenBank/DDBJ databases">
        <title>Hyunsoonleella sp. strain SJ7 genome sequencing and assembly.</title>
        <authorList>
            <person name="Kim I."/>
        </authorList>
    </citation>
    <scope>NUCLEOTIDE SEQUENCE</scope>
    <source>
        <strain evidence="2">SJ7</strain>
    </source>
</reference>
<dbReference type="GO" id="GO:0016757">
    <property type="term" value="F:glycosyltransferase activity"/>
    <property type="evidence" value="ECO:0007669"/>
    <property type="project" value="InterPro"/>
</dbReference>